<sequence>MGGGPRVAYPKHVWSPAGGWYARPSNWKANTAVSLLAIAGVTAMVWKISADLEHRPRMPEKGRFYPSRYWSKQVIEHERREREKESKAGDKSS</sequence>
<dbReference type="OrthoDB" id="2100988at2759"/>
<accession>A0A0C4DYX8</accession>
<dbReference type="EMBL" id="GL876969">
    <property type="protein sequence ID" value="KLU86247.1"/>
    <property type="molecule type" value="Genomic_DNA"/>
</dbReference>
<reference evidence="2" key="4">
    <citation type="journal article" date="2015" name="G3 (Bethesda)">
        <title>Genome sequences of three phytopathogenic species of the Magnaporthaceae family of fungi.</title>
        <authorList>
            <person name="Okagaki L.H."/>
            <person name="Nunes C.C."/>
            <person name="Sailsbery J."/>
            <person name="Clay B."/>
            <person name="Brown D."/>
            <person name="John T."/>
            <person name="Oh Y."/>
            <person name="Young N."/>
            <person name="Fitzgerald M."/>
            <person name="Haas B.J."/>
            <person name="Zeng Q."/>
            <person name="Young S."/>
            <person name="Adiconis X."/>
            <person name="Fan L."/>
            <person name="Levin J.Z."/>
            <person name="Mitchell T.K."/>
            <person name="Okubara P.A."/>
            <person name="Farman M.L."/>
            <person name="Kohn L.M."/>
            <person name="Birren B."/>
            <person name="Ma L.-J."/>
            <person name="Dean R.A."/>
        </authorList>
    </citation>
    <scope>NUCLEOTIDE SEQUENCE</scope>
    <source>
        <strain evidence="2">ATCC 64411 / 73-15</strain>
    </source>
</reference>
<dbReference type="EMBL" id="ADBL01001245">
    <property type="status" value="NOT_ANNOTATED_CDS"/>
    <property type="molecule type" value="Genomic_DNA"/>
</dbReference>
<proteinExistence type="predicted"/>
<reference evidence="2" key="5">
    <citation type="submission" date="2015-06" db="UniProtKB">
        <authorList>
            <consortium name="EnsemblFungi"/>
        </authorList>
    </citation>
    <scope>IDENTIFICATION</scope>
    <source>
        <strain evidence="2">ATCC 64411</strain>
    </source>
</reference>
<reference evidence="1" key="3">
    <citation type="submission" date="2011-03" db="EMBL/GenBank/DDBJ databases">
        <title>Annotation of Magnaporthe poae ATCC 64411.</title>
        <authorList>
            <person name="Ma L.-J."/>
            <person name="Dead R."/>
            <person name="Young S.K."/>
            <person name="Zeng Q."/>
            <person name="Gargeya S."/>
            <person name="Fitzgerald M."/>
            <person name="Haas B."/>
            <person name="Abouelleil A."/>
            <person name="Alvarado L."/>
            <person name="Arachchi H.M."/>
            <person name="Berlin A."/>
            <person name="Brown A."/>
            <person name="Chapman S.B."/>
            <person name="Chen Z."/>
            <person name="Dunbar C."/>
            <person name="Freedman E."/>
            <person name="Gearin G."/>
            <person name="Gellesch M."/>
            <person name="Goldberg J."/>
            <person name="Griggs A."/>
            <person name="Gujja S."/>
            <person name="Heiman D."/>
            <person name="Howarth C."/>
            <person name="Larson L."/>
            <person name="Lui A."/>
            <person name="MacDonald P.J.P."/>
            <person name="Mehta T."/>
            <person name="Montmayeur A."/>
            <person name="Murphy C."/>
            <person name="Neiman D."/>
            <person name="Pearson M."/>
            <person name="Priest M."/>
            <person name="Roberts A."/>
            <person name="Saif S."/>
            <person name="Shea T."/>
            <person name="Shenoy N."/>
            <person name="Sisk P."/>
            <person name="Stolte C."/>
            <person name="Sykes S."/>
            <person name="Yandava C."/>
            <person name="Wortman J."/>
            <person name="Nusbaum C."/>
            <person name="Birren B."/>
        </authorList>
    </citation>
    <scope>NUCLEOTIDE SEQUENCE</scope>
    <source>
        <strain evidence="1">ATCC 64411</strain>
    </source>
</reference>
<name>A0A0C4DYX8_MAGP6</name>
<evidence type="ECO:0000313" key="2">
    <source>
        <dbReference type="EnsemblFungi" id="MAPG_05263T0"/>
    </source>
</evidence>
<protein>
    <submittedName>
        <fullName evidence="1 2">Uncharacterized protein</fullName>
    </submittedName>
</protein>
<keyword evidence="3" id="KW-1185">Reference proteome</keyword>
<gene>
    <name evidence="1" type="ORF">MAPG_05263</name>
</gene>
<evidence type="ECO:0000313" key="1">
    <source>
        <dbReference type="EMBL" id="KLU86247.1"/>
    </source>
</evidence>
<dbReference type="eggNOG" id="ENOG502S6YK">
    <property type="taxonomic scope" value="Eukaryota"/>
</dbReference>
<dbReference type="STRING" id="644358.A0A0C4DYX8"/>
<dbReference type="PANTHER" id="PTHR34286">
    <property type="entry name" value="TRANSMEMBRANE PROTEIN"/>
    <property type="match status" value="1"/>
</dbReference>
<dbReference type="VEuPathDB" id="FungiDB:MAPG_05263"/>
<organism evidence="2 3">
    <name type="scientific">Magnaporthiopsis poae (strain ATCC 64411 / 73-15)</name>
    <name type="common">Kentucky bluegrass fungus</name>
    <name type="synonym">Magnaporthe poae</name>
    <dbReference type="NCBI Taxonomy" id="644358"/>
    <lineage>
        <taxon>Eukaryota</taxon>
        <taxon>Fungi</taxon>
        <taxon>Dikarya</taxon>
        <taxon>Ascomycota</taxon>
        <taxon>Pezizomycotina</taxon>
        <taxon>Sordariomycetes</taxon>
        <taxon>Sordariomycetidae</taxon>
        <taxon>Magnaporthales</taxon>
        <taxon>Magnaporthaceae</taxon>
        <taxon>Magnaporthiopsis</taxon>
    </lineage>
</organism>
<reference evidence="3" key="2">
    <citation type="submission" date="2010-05" db="EMBL/GenBank/DDBJ databases">
        <title>The genome sequence of Magnaporthe poae strain ATCC 64411.</title>
        <authorList>
            <person name="Ma L.-J."/>
            <person name="Dead R."/>
            <person name="Young S."/>
            <person name="Zeng Q."/>
            <person name="Koehrsen M."/>
            <person name="Alvarado L."/>
            <person name="Berlin A."/>
            <person name="Chapman S.B."/>
            <person name="Chen Z."/>
            <person name="Freedman E."/>
            <person name="Gellesch M."/>
            <person name="Goldberg J."/>
            <person name="Griggs A."/>
            <person name="Gujja S."/>
            <person name="Heilman E.R."/>
            <person name="Heiman D."/>
            <person name="Hepburn T."/>
            <person name="Howarth C."/>
            <person name="Jen D."/>
            <person name="Larson L."/>
            <person name="Mehta T."/>
            <person name="Neiman D."/>
            <person name="Pearson M."/>
            <person name="Roberts A."/>
            <person name="Saif S."/>
            <person name="Shea T."/>
            <person name="Shenoy N."/>
            <person name="Sisk P."/>
            <person name="Stolte C."/>
            <person name="Sykes S."/>
            <person name="Walk T."/>
            <person name="White J."/>
            <person name="Yandava C."/>
            <person name="Haas B."/>
            <person name="Nusbaum C."/>
            <person name="Birren B."/>
        </authorList>
    </citation>
    <scope>NUCLEOTIDE SEQUENCE [LARGE SCALE GENOMIC DNA]</scope>
    <source>
        <strain evidence="3">ATCC 64411 / 73-15</strain>
    </source>
</reference>
<dbReference type="EnsemblFungi" id="MAPG_05263T0">
    <property type="protein sequence ID" value="MAPG_05263T0"/>
    <property type="gene ID" value="MAPG_05263"/>
</dbReference>
<reference evidence="1" key="1">
    <citation type="submission" date="2010-05" db="EMBL/GenBank/DDBJ databases">
        <title>The Genome Sequence of Magnaporthe poae strain ATCC 64411.</title>
        <authorList>
            <consortium name="The Broad Institute Genome Sequencing Platform"/>
            <consortium name="Broad Institute Genome Sequencing Center for Infectious Disease"/>
            <person name="Ma L.-J."/>
            <person name="Dead R."/>
            <person name="Young S."/>
            <person name="Zeng Q."/>
            <person name="Koehrsen M."/>
            <person name="Alvarado L."/>
            <person name="Berlin A."/>
            <person name="Chapman S.B."/>
            <person name="Chen Z."/>
            <person name="Freedman E."/>
            <person name="Gellesch M."/>
            <person name="Goldberg J."/>
            <person name="Griggs A."/>
            <person name="Gujja S."/>
            <person name="Heilman E.R."/>
            <person name="Heiman D."/>
            <person name="Hepburn T."/>
            <person name="Howarth C."/>
            <person name="Jen D."/>
            <person name="Larson L."/>
            <person name="Mehta T."/>
            <person name="Neiman D."/>
            <person name="Pearson M."/>
            <person name="Roberts A."/>
            <person name="Saif S."/>
            <person name="Shea T."/>
            <person name="Shenoy N."/>
            <person name="Sisk P."/>
            <person name="Stolte C."/>
            <person name="Sykes S."/>
            <person name="Walk T."/>
            <person name="White J."/>
            <person name="Yandava C."/>
            <person name="Haas B."/>
            <person name="Nusbaum C."/>
            <person name="Birren B."/>
        </authorList>
    </citation>
    <scope>NUCLEOTIDE SEQUENCE</scope>
    <source>
        <strain evidence="1">ATCC 64411</strain>
    </source>
</reference>
<dbReference type="OMA" id="WEWHPSR"/>
<dbReference type="AlphaFoldDB" id="A0A0C4DYX8"/>
<dbReference type="PANTHER" id="PTHR34286:SF1">
    <property type="entry name" value="TRANSMEMBRANE PROTEIN"/>
    <property type="match status" value="1"/>
</dbReference>
<dbReference type="Proteomes" id="UP000011715">
    <property type="component" value="Unassembled WGS sequence"/>
</dbReference>
<evidence type="ECO:0000313" key="3">
    <source>
        <dbReference type="Proteomes" id="UP000011715"/>
    </source>
</evidence>